<dbReference type="FunFam" id="2.20.25.80:FF:000007">
    <property type="entry name" value="WRKY transcription factor 22"/>
    <property type="match status" value="1"/>
</dbReference>
<dbReference type="SUPFAM" id="SSF118290">
    <property type="entry name" value="WRKY DNA-binding domain"/>
    <property type="match status" value="1"/>
</dbReference>
<dbReference type="PROSITE" id="PS50811">
    <property type="entry name" value="WRKY"/>
    <property type="match status" value="1"/>
</dbReference>
<organism evidence="9 10">
    <name type="scientific">Kingdonia uniflora</name>
    <dbReference type="NCBI Taxonomy" id="39325"/>
    <lineage>
        <taxon>Eukaryota</taxon>
        <taxon>Viridiplantae</taxon>
        <taxon>Streptophyta</taxon>
        <taxon>Embryophyta</taxon>
        <taxon>Tracheophyta</taxon>
        <taxon>Spermatophyta</taxon>
        <taxon>Magnoliopsida</taxon>
        <taxon>Ranunculales</taxon>
        <taxon>Circaeasteraceae</taxon>
        <taxon>Kingdonia</taxon>
    </lineage>
</organism>
<feature type="compositionally biased region" description="Polar residues" evidence="7">
    <location>
        <begin position="239"/>
        <end position="248"/>
    </location>
</feature>
<evidence type="ECO:0000256" key="6">
    <source>
        <dbReference type="ARBA" id="ARBA00060761"/>
    </source>
</evidence>
<evidence type="ECO:0000259" key="8">
    <source>
        <dbReference type="PROSITE" id="PS50811"/>
    </source>
</evidence>
<proteinExistence type="inferred from homology"/>
<comment type="similarity">
    <text evidence="6">Belongs to the WRKY group II-e family.</text>
</comment>
<feature type="domain" description="WRKY" evidence="8">
    <location>
        <begin position="156"/>
        <end position="222"/>
    </location>
</feature>
<evidence type="ECO:0000256" key="3">
    <source>
        <dbReference type="ARBA" id="ARBA00023125"/>
    </source>
</evidence>
<reference evidence="9 10" key="1">
    <citation type="journal article" date="2020" name="IScience">
        <title>Genome Sequencing of the Endangered Kingdonia uniflora (Circaeasteraceae, Ranunculales) Reveals Potential Mechanisms of Evolutionary Specialization.</title>
        <authorList>
            <person name="Sun Y."/>
            <person name="Deng T."/>
            <person name="Zhang A."/>
            <person name="Moore M.J."/>
            <person name="Landis J.B."/>
            <person name="Lin N."/>
            <person name="Zhang H."/>
            <person name="Zhang X."/>
            <person name="Huang J."/>
            <person name="Zhang X."/>
            <person name="Sun H."/>
            <person name="Wang H."/>
        </authorList>
    </citation>
    <scope>NUCLEOTIDE SEQUENCE [LARGE SCALE GENOMIC DNA]</scope>
    <source>
        <strain evidence="9">TB1705</strain>
        <tissue evidence="9">Leaf</tissue>
    </source>
</reference>
<evidence type="ECO:0000256" key="1">
    <source>
        <dbReference type="ARBA" id="ARBA00004123"/>
    </source>
</evidence>
<keyword evidence="5" id="KW-0539">Nucleus</keyword>
<keyword evidence="3" id="KW-0238">DNA-binding</keyword>
<evidence type="ECO:0000313" key="10">
    <source>
        <dbReference type="Proteomes" id="UP000541444"/>
    </source>
</evidence>
<keyword evidence="2" id="KW-0805">Transcription regulation</keyword>
<dbReference type="GO" id="GO:0003700">
    <property type="term" value="F:DNA-binding transcription factor activity"/>
    <property type="evidence" value="ECO:0007669"/>
    <property type="project" value="InterPro"/>
</dbReference>
<feature type="region of interest" description="Disordered" evidence="7">
    <location>
        <begin position="216"/>
        <end position="258"/>
    </location>
</feature>
<dbReference type="Gene3D" id="2.20.25.80">
    <property type="entry name" value="WRKY domain"/>
    <property type="match status" value="1"/>
</dbReference>
<dbReference type="GO" id="GO:0005634">
    <property type="term" value="C:nucleus"/>
    <property type="evidence" value="ECO:0007669"/>
    <property type="project" value="UniProtKB-SubCell"/>
</dbReference>
<keyword evidence="10" id="KW-1185">Reference proteome</keyword>
<dbReference type="Proteomes" id="UP000541444">
    <property type="component" value="Unassembled WGS sequence"/>
</dbReference>
<dbReference type="PANTHER" id="PTHR32096">
    <property type="entry name" value="WRKY TRANSCRIPTION FACTOR 30-RELATED-RELATED"/>
    <property type="match status" value="1"/>
</dbReference>
<dbReference type="OrthoDB" id="662136at2759"/>
<dbReference type="AlphaFoldDB" id="A0A7J7N4U8"/>
<dbReference type="GO" id="GO:0000976">
    <property type="term" value="F:transcription cis-regulatory region binding"/>
    <property type="evidence" value="ECO:0007669"/>
    <property type="project" value="TreeGrafter"/>
</dbReference>
<protein>
    <recommendedName>
        <fullName evidence="8">WRKY domain-containing protein</fullName>
    </recommendedName>
</protein>
<name>A0A7J7N4U8_9MAGN</name>
<comment type="caution">
    <text evidence="9">The sequence shown here is derived from an EMBL/GenBank/DDBJ whole genome shotgun (WGS) entry which is preliminary data.</text>
</comment>
<dbReference type="PANTHER" id="PTHR32096:SF61">
    <property type="entry name" value="WRKY TRANSCRIPTION FACTOR 22"/>
    <property type="match status" value="1"/>
</dbReference>
<dbReference type="SMART" id="SM00774">
    <property type="entry name" value="WRKY"/>
    <property type="match status" value="1"/>
</dbReference>
<dbReference type="InterPro" id="IPR003657">
    <property type="entry name" value="WRKY_dom"/>
</dbReference>
<dbReference type="EMBL" id="JACGCM010001055">
    <property type="protein sequence ID" value="KAF6162165.1"/>
    <property type="molecule type" value="Genomic_DNA"/>
</dbReference>
<keyword evidence="4" id="KW-0804">Transcription</keyword>
<dbReference type="InterPro" id="IPR044810">
    <property type="entry name" value="WRKY_plant"/>
</dbReference>
<sequence>MCISMEEDWDLQAVVRGCCSSSSANMKEEMCFSGFSFGAPLSVIEEEEEEEEEKSVWFPDLFESRRPNGELEELYKPFFPELQKVVPNTNSIISSSYGVGVGVGGGGGGGRALQTEQQQPKQQQVYRAHVTAVPSQTTLRSKRRKNQQKKVVFKVPAEELSTDKWAWRKYGQKPIKGSPYPRGYYRCSSSKACLARKQVEKSCTDPTVFVVTYTADHNHPQPTHRNSLAGITRNKSPKPATNSKPLYNSPSSSPTTSLTGTIIEDEILQQQMKQENGDEEDADEIVISDMLMTSEDLFMDLLEEHVDITSANSLAVAPTFDDCFVDDFIASDGGS</sequence>
<accession>A0A7J7N4U8</accession>
<evidence type="ECO:0000256" key="2">
    <source>
        <dbReference type="ARBA" id="ARBA00023015"/>
    </source>
</evidence>
<evidence type="ECO:0000256" key="4">
    <source>
        <dbReference type="ARBA" id="ARBA00023163"/>
    </source>
</evidence>
<evidence type="ECO:0000313" key="9">
    <source>
        <dbReference type="EMBL" id="KAF6162165.1"/>
    </source>
</evidence>
<evidence type="ECO:0000256" key="7">
    <source>
        <dbReference type="SAM" id="MobiDB-lite"/>
    </source>
</evidence>
<dbReference type="Pfam" id="PF03106">
    <property type="entry name" value="WRKY"/>
    <property type="match status" value="1"/>
</dbReference>
<comment type="subcellular location">
    <subcellularLocation>
        <location evidence="1">Nucleus</location>
    </subcellularLocation>
</comment>
<gene>
    <name evidence="9" type="ORF">GIB67_008294</name>
</gene>
<dbReference type="InterPro" id="IPR036576">
    <property type="entry name" value="WRKY_dom_sf"/>
</dbReference>
<evidence type="ECO:0000256" key="5">
    <source>
        <dbReference type="ARBA" id="ARBA00023242"/>
    </source>
</evidence>